<evidence type="ECO:0000313" key="2">
    <source>
        <dbReference type="Proteomes" id="UP000031843"/>
    </source>
</evidence>
<evidence type="ECO:0000313" key="1">
    <source>
        <dbReference type="EMBL" id="AJG20296.1"/>
    </source>
</evidence>
<protein>
    <submittedName>
        <fullName evidence="1">Uncharacterized protein</fullName>
    </submittedName>
</protein>
<dbReference type="STRING" id="68895.RR42_m2924"/>
<accession>A0A0C4YHV7</accession>
<proteinExistence type="predicted"/>
<keyword evidence="2" id="KW-1185">Reference proteome</keyword>
<dbReference type="Proteomes" id="UP000031843">
    <property type="component" value="Chromosome main"/>
</dbReference>
<name>A0A0C4YHV7_9BURK</name>
<dbReference type="KEGG" id="cbw:RR42_m2924"/>
<organism evidence="1 2">
    <name type="scientific">Cupriavidus basilensis</name>
    <dbReference type="NCBI Taxonomy" id="68895"/>
    <lineage>
        <taxon>Bacteria</taxon>
        <taxon>Pseudomonadati</taxon>
        <taxon>Pseudomonadota</taxon>
        <taxon>Betaproteobacteria</taxon>
        <taxon>Burkholderiales</taxon>
        <taxon>Burkholderiaceae</taxon>
        <taxon>Cupriavidus</taxon>
    </lineage>
</organism>
<reference evidence="1 2" key="1">
    <citation type="journal article" date="2015" name="Genome Announc.">
        <title>Complete Genome Sequence of Cupriavidus basilensis 4G11, Isolated from the Oak Ridge Field Research Center Site.</title>
        <authorList>
            <person name="Ray J."/>
            <person name="Waters R.J."/>
            <person name="Skerker J.M."/>
            <person name="Kuehl J.V."/>
            <person name="Price M.N."/>
            <person name="Huang J."/>
            <person name="Chakraborty R."/>
            <person name="Arkin A.P."/>
            <person name="Deutschbauer A."/>
        </authorList>
    </citation>
    <scope>NUCLEOTIDE SEQUENCE [LARGE SCALE GENOMIC DNA]</scope>
    <source>
        <strain evidence="1">4G11</strain>
    </source>
</reference>
<dbReference type="EMBL" id="CP010536">
    <property type="protein sequence ID" value="AJG20296.1"/>
    <property type="molecule type" value="Genomic_DNA"/>
</dbReference>
<dbReference type="AlphaFoldDB" id="A0A0C4YHV7"/>
<sequence length="56" mass="6260">MVQHGWRRRAVVWGIFRRNAGNEMRLAAMLDFAIDYATAIARDRAVAGLRGGANVM</sequence>
<gene>
    <name evidence="1" type="ORF">RR42_m2924</name>
</gene>